<dbReference type="AlphaFoldDB" id="A0A0M7BEA4"/>
<dbReference type="Pfam" id="PF06267">
    <property type="entry name" value="DUF1028"/>
    <property type="match status" value="1"/>
</dbReference>
<evidence type="ECO:0000313" key="2">
    <source>
        <dbReference type="EMBL" id="CUH40223.1"/>
    </source>
</evidence>
<proteinExistence type="predicted"/>
<protein>
    <recommendedName>
        <fullName evidence="4">DUF1028 domain-containing protein</fullName>
    </recommendedName>
</protein>
<dbReference type="PANTHER" id="PTHR39328:SF1">
    <property type="entry name" value="BLL2871 PROTEIN"/>
    <property type="match status" value="1"/>
</dbReference>
<dbReference type="OrthoDB" id="9790012at2"/>
<feature type="compositionally biased region" description="Polar residues" evidence="1">
    <location>
        <begin position="240"/>
        <end position="251"/>
    </location>
</feature>
<dbReference type="SUPFAM" id="SSF56235">
    <property type="entry name" value="N-terminal nucleophile aminohydrolases (Ntn hydrolases)"/>
    <property type="match status" value="1"/>
</dbReference>
<dbReference type="EMBL" id="CYPR01000199">
    <property type="protein sequence ID" value="CUH40223.1"/>
    <property type="molecule type" value="Genomic_DNA"/>
</dbReference>
<keyword evidence="3" id="KW-1185">Reference proteome</keyword>
<evidence type="ECO:0008006" key="4">
    <source>
        <dbReference type="Google" id="ProtNLM"/>
    </source>
</evidence>
<dbReference type="InterPro" id="IPR010430">
    <property type="entry name" value="DUF1028"/>
</dbReference>
<dbReference type="Gene3D" id="3.60.20.10">
    <property type="entry name" value="Glutamine Phosphoribosylpyrophosphate, subunit 1, domain 1"/>
    <property type="match status" value="1"/>
</dbReference>
<dbReference type="RefSeq" id="WP_055664291.1">
    <property type="nucleotide sequence ID" value="NZ_CYPR01000199.1"/>
</dbReference>
<gene>
    <name evidence="2" type="ORF">JSE7799_02953</name>
</gene>
<dbReference type="PANTHER" id="PTHR39328">
    <property type="entry name" value="BLL2871 PROTEIN"/>
    <property type="match status" value="1"/>
</dbReference>
<accession>A0A0M7BEA4</accession>
<organism evidence="2 3">
    <name type="scientific">Jannaschia seosinensis</name>
    <dbReference type="NCBI Taxonomy" id="313367"/>
    <lineage>
        <taxon>Bacteria</taxon>
        <taxon>Pseudomonadati</taxon>
        <taxon>Pseudomonadota</taxon>
        <taxon>Alphaproteobacteria</taxon>
        <taxon>Rhodobacterales</taxon>
        <taxon>Roseobacteraceae</taxon>
        <taxon>Jannaschia</taxon>
    </lineage>
</organism>
<name>A0A0M7BEA4_9RHOB</name>
<reference evidence="2 3" key="1">
    <citation type="submission" date="2015-09" db="EMBL/GenBank/DDBJ databases">
        <authorList>
            <person name="Jackson K.R."/>
            <person name="Lunt B.L."/>
            <person name="Fisher J.N.B."/>
            <person name="Gardner A.V."/>
            <person name="Bailey M.E."/>
            <person name="Deus L.M."/>
            <person name="Earl A.S."/>
            <person name="Gibby P.D."/>
            <person name="Hartmann K.A."/>
            <person name="Liu J.E."/>
            <person name="Manci A.M."/>
            <person name="Nielsen D.A."/>
            <person name="Solomon M.B."/>
            <person name="Breakwell D.P."/>
            <person name="Burnett S.H."/>
            <person name="Grose J.H."/>
        </authorList>
    </citation>
    <scope>NUCLEOTIDE SEQUENCE [LARGE SCALE GENOMIC DNA]</scope>
    <source>
        <strain evidence="2 3">CECT 7799</strain>
    </source>
</reference>
<dbReference type="InterPro" id="IPR029055">
    <property type="entry name" value="Ntn_hydrolases_N"/>
</dbReference>
<evidence type="ECO:0000256" key="1">
    <source>
        <dbReference type="SAM" id="MobiDB-lite"/>
    </source>
</evidence>
<dbReference type="STRING" id="313367.JSE7799_02953"/>
<sequence length="251" mass="26935">MTYSIIARLPETGEIGIAVASRFFACGAIVPHIGTRSAVATQSFVNPMWGTEGLSRLERGEPAEAVLADFVDRDGGQHIRQCHMLDAAGKFSAHTGADCVDWCGHLTGETHSVAGNMLTGEAVVRATFDAYAEAPNLPLPERLLHAMRAGEAAGGDRRGRQAAGLKIHRGETYAILDLRADDHADPLSELDRLLDVSRERYVHVAQVFATSDNFAGSMDRAPIDAAITAEEDRRRESGIPSRSQATDTQGA</sequence>
<feature type="region of interest" description="Disordered" evidence="1">
    <location>
        <begin position="228"/>
        <end position="251"/>
    </location>
</feature>
<evidence type="ECO:0000313" key="3">
    <source>
        <dbReference type="Proteomes" id="UP000049455"/>
    </source>
</evidence>
<dbReference type="Proteomes" id="UP000049455">
    <property type="component" value="Unassembled WGS sequence"/>
</dbReference>